<sequence length="63" mass="7664">MICHFGPFIPFLYLMLFIKLHYREMSISVWKKMPEFHQLTRIKGCKNKNKHGCPTVFLKYCNR</sequence>
<evidence type="ECO:0000256" key="1">
    <source>
        <dbReference type="SAM" id="Phobius"/>
    </source>
</evidence>
<dbReference type="AlphaFoldDB" id="A0A0A9AL05"/>
<reference evidence="2" key="2">
    <citation type="journal article" date="2015" name="Data Brief">
        <title>Shoot transcriptome of the giant reed, Arundo donax.</title>
        <authorList>
            <person name="Barrero R.A."/>
            <person name="Guerrero F.D."/>
            <person name="Moolhuijzen P."/>
            <person name="Goolsby J.A."/>
            <person name="Tidwell J."/>
            <person name="Bellgard S.E."/>
            <person name="Bellgard M.I."/>
        </authorList>
    </citation>
    <scope>NUCLEOTIDE SEQUENCE</scope>
    <source>
        <tissue evidence="2">Shoot tissue taken approximately 20 cm above the soil surface</tissue>
    </source>
</reference>
<name>A0A0A9AL05_ARUDO</name>
<reference evidence="2" key="1">
    <citation type="submission" date="2014-09" db="EMBL/GenBank/DDBJ databases">
        <authorList>
            <person name="Magalhaes I.L.F."/>
            <person name="Oliveira U."/>
            <person name="Santos F.R."/>
            <person name="Vidigal T.H.D.A."/>
            <person name="Brescovit A.D."/>
            <person name="Santos A.J."/>
        </authorList>
    </citation>
    <scope>NUCLEOTIDE SEQUENCE</scope>
    <source>
        <tissue evidence="2">Shoot tissue taken approximately 20 cm above the soil surface</tissue>
    </source>
</reference>
<organism evidence="2">
    <name type="scientific">Arundo donax</name>
    <name type="common">Giant reed</name>
    <name type="synonym">Donax arundinaceus</name>
    <dbReference type="NCBI Taxonomy" id="35708"/>
    <lineage>
        <taxon>Eukaryota</taxon>
        <taxon>Viridiplantae</taxon>
        <taxon>Streptophyta</taxon>
        <taxon>Embryophyta</taxon>
        <taxon>Tracheophyta</taxon>
        <taxon>Spermatophyta</taxon>
        <taxon>Magnoliopsida</taxon>
        <taxon>Liliopsida</taxon>
        <taxon>Poales</taxon>
        <taxon>Poaceae</taxon>
        <taxon>PACMAD clade</taxon>
        <taxon>Arundinoideae</taxon>
        <taxon>Arundineae</taxon>
        <taxon>Arundo</taxon>
    </lineage>
</organism>
<proteinExistence type="predicted"/>
<keyword evidence="1" id="KW-0472">Membrane</keyword>
<keyword evidence="1" id="KW-0812">Transmembrane</keyword>
<feature type="transmembrane region" description="Helical" evidence="1">
    <location>
        <begin position="6"/>
        <end position="22"/>
    </location>
</feature>
<accession>A0A0A9AL05</accession>
<dbReference type="EMBL" id="GBRH01247357">
    <property type="protein sequence ID" value="JAD50538.1"/>
    <property type="molecule type" value="Transcribed_RNA"/>
</dbReference>
<keyword evidence="1" id="KW-1133">Transmembrane helix</keyword>
<evidence type="ECO:0000313" key="2">
    <source>
        <dbReference type="EMBL" id="JAD50538.1"/>
    </source>
</evidence>
<protein>
    <submittedName>
        <fullName evidence="2">Uncharacterized protein</fullName>
    </submittedName>
</protein>